<proteinExistence type="inferred from homology"/>
<dbReference type="SMART" id="SM00756">
    <property type="entry name" value="VKc"/>
    <property type="match status" value="1"/>
</dbReference>
<dbReference type="Proteomes" id="UP000552864">
    <property type="component" value="Unassembled WGS sequence"/>
</dbReference>
<dbReference type="GO" id="GO:0005524">
    <property type="term" value="F:ATP binding"/>
    <property type="evidence" value="ECO:0007669"/>
    <property type="project" value="InterPro"/>
</dbReference>
<keyword evidence="4" id="KW-0874">Quinone</keyword>
<evidence type="ECO:0000256" key="5">
    <source>
        <dbReference type="ARBA" id="ARBA00022989"/>
    </source>
</evidence>
<dbReference type="InterPro" id="IPR012932">
    <property type="entry name" value="VKOR"/>
</dbReference>
<dbReference type="GO" id="GO:0008233">
    <property type="term" value="F:peptidase activity"/>
    <property type="evidence" value="ECO:0007669"/>
    <property type="project" value="InterPro"/>
</dbReference>
<dbReference type="InterPro" id="IPR036249">
    <property type="entry name" value="Thioredoxin-like_sf"/>
</dbReference>
<evidence type="ECO:0000256" key="4">
    <source>
        <dbReference type="ARBA" id="ARBA00022719"/>
    </source>
</evidence>
<feature type="transmembrane region" description="Helical" evidence="10">
    <location>
        <begin position="184"/>
        <end position="207"/>
    </location>
</feature>
<dbReference type="GO" id="GO:0016491">
    <property type="term" value="F:oxidoreductase activity"/>
    <property type="evidence" value="ECO:0007669"/>
    <property type="project" value="UniProtKB-KW"/>
</dbReference>
<dbReference type="Pfam" id="PF03412">
    <property type="entry name" value="Peptidase_C39"/>
    <property type="match status" value="1"/>
</dbReference>
<evidence type="ECO:0000256" key="10">
    <source>
        <dbReference type="SAM" id="Phobius"/>
    </source>
</evidence>
<comment type="caution">
    <text evidence="12">The sequence shown here is derived from an EMBL/GenBank/DDBJ whole genome shotgun (WGS) entry which is preliminary data.</text>
</comment>
<reference evidence="12 13" key="1">
    <citation type="submission" date="2020-04" db="EMBL/GenBank/DDBJ databases">
        <authorList>
            <person name="Yin C."/>
        </authorList>
    </citation>
    <scope>NUCLEOTIDE SEQUENCE [LARGE SCALE GENOMIC DNA]</scope>
    <source>
        <strain evidence="12 13">Ak56</strain>
    </source>
</reference>
<keyword evidence="7 10" id="KW-0472">Membrane</keyword>
<dbReference type="EMBL" id="JABAHZ010000001">
    <property type="protein sequence ID" value="NLR78199.1"/>
    <property type="molecule type" value="Genomic_DNA"/>
</dbReference>
<name>A0A847SM20_9BACT</name>
<sequence>MNSFLAKLFEPKNNGPEITRLLLAELKVSVTAGTISKELEEHPDFNSLLSISDVLNRFGVDNLAARLDPDKLLTAPTPFITQIKGTKQQPDYFTIVRKADDNNIDYYDPVALKWTHSRKEDFLERYMGVVLLAEPREFAGERDYKQKAKDEKLKGALSQLGIITFPIILCIAGLATWLQYGANSWFSLLYALLSFAGAVAGFLLLWYELDQHNPALQQMCSAGKKTNCNAILQSGAAKIAGISWSKIGFTYFTGTMLLMLFNGINSPQVLFITGWLTLLALPYTFFSLYYQWRIARQWCVICVFVQALLLFQFAILLLAGRLEALLPVSFPVGWLPAVITAYVLPFMLSVALLPVFKKAKESKENVIRLQRLKHNTEIFEALLNKQKRITLPTDGMGITLGNPSAPHKIIKVCNPYCGPCARAHTPLEALLENNPDIQIQIIFTASNKEGDKSAQPVKHLLAIADTSKEDNALIKQGLDDWYHAKEKDYDRFAAKYPMNGELNQQNEKIDAMRQWCDQTGIKATPTFFINGHQMPDIYTVEDLKYFLAV</sequence>
<feature type="transmembrane region" description="Helical" evidence="10">
    <location>
        <begin position="332"/>
        <end position="356"/>
    </location>
</feature>
<evidence type="ECO:0000313" key="12">
    <source>
        <dbReference type="EMBL" id="NLR78199.1"/>
    </source>
</evidence>
<keyword evidence="13" id="KW-1185">Reference proteome</keyword>
<dbReference type="PROSITE" id="PS50990">
    <property type="entry name" value="PEPTIDASE_C39"/>
    <property type="match status" value="1"/>
</dbReference>
<evidence type="ECO:0000256" key="1">
    <source>
        <dbReference type="ARBA" id="ARBA00004141"/>
    </source>
</evidence>
<dbReference type="InterPro" id="IPR038354">
    <property type="entry name" value="VKOR_sf"/>
</dbReference>
<dbReference type="InterPro" id="IPR012336">
    <property type="entry name" value="Thioredoxin-like_fold"/>
</dbReference>
<keyword evidence="3 10" id="KW-0812">Transmembrane</keyword>
<keyword evidence="5 10" id="KW-1133">Transmembrane helix</keyword>
<dbReference type="InterPro" id="IPR005074">
    <property type="entry name" value="Peptidase_C39"/>
</dbReference>
<dbReference type="Pfam" id="PF13462">
    <property type="entry name" value="Thioredoxin_4"/>
    <property type="match status" value="1"/>
</dbReference>
<feature type="transmembrane region" description="Helical" evidence="10">
    <location>
        <begin position="270"/>
        <end position="291"/>
    </location>
</feature>
<evidence type="ECO:0000256" key="9">
    <source>
        <dbReference type="ARBA" id="ARBA00023284"/>
    </source>
</evidence>
<evidence type="ECO:0000259" key="11">
    <source>
        <dbReference type="PROSITE" id="PS50990"/>
    </source>
</evidence>
<evidence type="ECO:0000256" key="8">
    <source>
        <dbReference type="ARBA" id="ARBA00023157"/>
    </source>
</evidence>
<gene>
    <name evidence="12" type="ORF">HGH91_06160</name>
</gene>
<evidence type="ECO:0000256" key="3">
    <source>
        <dbReference type="ARBA" id="ARBA00022692"/>
    </source>
</evidence>
<dbReference type="GO" id="GO:0048038">
    <property type="term" value="F:quinone binding"/>
    <property type="evidence" value="ECO:0007669"/>
    <property type="project" value="UniProtKB-KW"/>
</dbReference>
<dbReference type="RefSeq" id="WP_168737544.1">
    <property type="nucleotide sequence ID" value="NZ_JABAHZ010000001.1"/>
</dbReference>
<dbReference type="Pfam" id="PF07884">
    <property type="entry name" value="VKOR"/>
    <property type="match status" value="1"/>
</dbReference>
<dbReference type="Gene3D" id="1.20.1440.130">
    <property type="entry name" value="VKOR domain"/>
    <property type="match status" value="1"/>
</dbReference>
<comment type="similarity">
    <text evidence="2">Belongs to the VKOR family.</text>
</comment>
<dbReference type="CDD" id="cd12921">
    <property type="entry name" value="VKOR_4"/>
    <property type="match status" value="1"/>
</dbReference>
<evidence type="ECO:0000256" key="2">
    <source>
        <dbReference type="ARBA" id="ARBA00006214"/>
    </source>
</evidence>
<feature type="transmembrane region" description="Helical" evidence="10">
    <location>
        <begin position="247"/>
        <end position="264"/>
    </location>
</feature>
<protein>
    <submittedName>
        <fullName evidence="12">Thioredoxin domain-containing protein</fullName>
    </submittedName>
</protein>
<comment type="subcellular location">
    <subcellularLocation>
        <location evidence="1">Membrane</location>
        <topology evidence="1">Multi-pass membrane protein</topology>
    </subcellularLocation>
</comment>
<organism evidence="12 13">
    <name type="scientific">Chitinophaga eiseniae</name>
    <dbReference type="NCBI Taxonomy" id="634771"/>
    <lineage>
        <taxon>Bacteria</taxon>
        <taxon>Pseudomonadati</taxon>
        <taxon>Bacteroidota</taxon>
        <taxon>Chitinophagia</taxon>
        <taxon>Chitinophagales</taxon>
        <taxon>Chitinophagaceae</taxon>
        <taxon>Chitinophaga</taxon>
    </lineage>
</organism>
<evidence type="ECO:0000313" key="13">
    <source>
        <dbReference type="Proteomes" id="UP000552864"/>
    </source>
</evidence>
<keyword evidence="8" id="KW-1015">Disulfide bond</keyword>
<dbReference type="Gene3D" id="3.40.30.10">
    <property type="entry name" value="Glutaredoxin"/>
    <property type="match status" value="1"/>
</dbReference>
<keyword evidence="9" id="KW-0676">Redox-active center</keyword>
<dbReference type="GO" id="GO:0006508">
    <property type="term" value="P:proteolysis"/>
    <property type="evidence" value="ECO:0007669"/>
    <property type="project" value="InterPro"/>
</dbReference>
<dbReference type="Gene3D" id="3.90.70.10">
    <property type="entry name" value="Cysteine proteinases"/>
    <property type="match status" value="1"/>
</dbReference>
<dbReference type="GO" id="GO:0016020">
    <property type="term" value="C:membrane"/>
    <property type="evidence" value="ECO:0007669"/>
    <property type="project" value="UniProtKB-SubCell"/>
</dbReference>
<dbReference type="SUPFAM" id="SSF52833">
    <property type="entry name" value="Thioredoxin-like"/>
    <property type="match status" value="1"/>
</dbReference>
<feature type="transmembrane region" description="Helical" evidence="10">
    <location>
        <begin position="156"/>
        <end position="178"/>
    </location>
</feature>
<evidence type="ECO:0000256" key="7">
    <source>
        <dbReference type="ARBA" id="ARBA00023136"/>
    </source>
</evidence>
<evidence type="ECO:0000256" key="6">
    <source>
        <dbReference type="ARBA" id="ARBA00023002"/>
    </source>
</evidence>
<accession>A0A847SM20</accession>
<dbReference type="AlphaFoldDB" id="A0A847SM20"/>
<feature type="transmembrane region" description="Helical" evidence="10">
    <location>
        <begin position="298"/>
        <end position="320"/>
    </location>
</feature>
<feature type="domain" description="Peptidase C39" evidence="11">
    <location>
        <begin position="8"/>
        <end position="133"/>
    </location>
</feature>
<keyword evidence="6" id="KW-0560">Oxidoreductase</keyword>